<gene>
    <name evidence="1" type="ORF">BCR34DRAFT_594048</name>
</gene>
<protein>
    <submittedName>
        <fullName evidence="1">Uncharacterized protein</fullName>
    </submittedName>
</protein>
<name>A0A1Y1YCW6_9PLEO</name>
<evidence type="ECO:0000313" key="1">
    <source>
        <dbReference type="EMBL" id="ORX95832.1"/>
    </source>
</evidence>
<organism evidence="1 2">
    <name type="scientific">Clohesyomyces aquaticus</name>
    <dbReference type="NCBI Taxonomy" id="1231657"/>
    <lineage>
        <taxon>Eukaryota</taxon>
        <taxon>Fungi</taxon>
        <taxon>Dikarya</taxon>
        <taxon>Ascomycota</taxon>
        <taxon>Pezizomycotina</taxon>
        <taxon>Dothideomycetes</taxon>
        <taxon>Pleosporomycetidae</taxon>
        <taxon>Pleosporales</taxon>
        <taxon>Lindgomycetaceae</taxon>
        <taxon>Clohesyomyces</taxon>
    </lineage>
</organism>
<sequence>MHLFTEIPSIQALTCKPTGKSANARISVDTNAPMQSYDILGSPVAEAAPWLDPFVRYNSPSFNKCYSKPFMSSNVSTSDSSRACQKVGETLSDLGPRWTWNGSSAPIGIVPATVYYPVLETNTPVVAEFTWKIEVLRLNGLEV</sequence>
<keyword evidence="2" id="KW-1185">Reference proteome</keyword>
<reference evidence="1 2" key="1">
    <citation type="submission" date="2016-07" db="EMBL/GenBank/DDBJ databases">
        <title>Pervasive Adenine N6-methylation of Active Genes in Fungi.</title>
        <authorList>
            <consortium name="DOE Joint Genome Institute"/>
            <person name="Mondo S.J."/>
            <person name="Dannebaum R.O."/>
            <person name="Kuo R.C."/>
            <person name="Labutti K."/>
            <person name="Haridas S."/>
            <person name="Kuo A."/>
            <person name="Salamov A."/>
            <person name="Ahrendt S.R."/>
            <person name="Lipzen A."/>
            <person name="Sullivan W."/>
            <person name="Andreopoulos W.B."/>
            <person name="Clum A."/>
            <person name="Lindquist E."/>
            <person name="Daum C."/>
            <person name="Ramamoorthy G.K."/>
            <person name="Gryganskyi A."/>
            <person name="Culley D."/>
            <person name="Magnuson J.K."/>
            <person name="James T.Y."/>
            <person name="O'Malley M.A."/>
            <person name="Stajich J.E."/>
            <person name="Spatafora J.W."/>
            <person name="Visel A."/>
            <person name="Grigoriev I.V."/>
        </authorList>
    </citation>
    <scope>NUCLEOTIDE SEQUENCE [LARGE SCALE GENOMIC DNA]</scope>
    <source>
        <strain evidence="1 2">CBS 115471</strain>
    </source>
</reference>
<evidence type="ECO:0000313" key="2">
    <source>
        <dbReference type="Proteomes" id="UP000193144"/>
    </source>
</evidence>
<dbReference type="AlphaFoldDB" id="A0A1Y1YCW6"/>
<comment type="caution">
    <text evidence="1">The sequence shown here is derived from an EMBL/GenBank/DDBJ whole genome shotgun (WGS) entry which is preliminary data.</text>
</comment>
<dbReference type="EMBL" id="MCFA01000269">
    <property type="protein sequence ID" value="ORX95832.1"/>
    <property type="molecule type" value="Genomic_DNA"/>
</dbReference>
<dbReference type="Proteomes" id="UP000193144">
    <property type="component" value="Unassembled WGS sequence"/>
</dbReference>
<accession>A0A1Y1YCW6</accession>
<proteinExistence type="predicted"/>